<name>B3EJ02_CHLPB</name>
<dbReference type="AlphaFoldDB" id="B3EJ02"/>
<accession>B3EJ02</accession>
<proteinExistence type="predicted"/>
<dbReference type="KEGG" id="cpb:Cphamn1_1270"/>
<protein>
    <submittedName>
        <fullName evidence="1">Uncharacterized protein</fullName>
    </submittedName>
</protein>
<dbReference type="STRING" id="331678.Cphamn1_1270"/>
<dbReference type="HOGENOM" id="CLU_3326238_0_0_10"/>
<organism evidence="1">
    <name type="scientific">Chlorobium phaeobacteroides (strain BS1)</name>
    <dbReference type="NCBI Taxonomy" id="331678"/>
    <lineage>
        <taxon>Bacteria</taxon>
        <taxon>Pseudomonadati</taxon>
        <taxon>Chlorobiota</taxon>
        <taxon>Chlorobiia</taxon>
        <taxon>Chlorobiales</taxon>
        <taxon>Chlorobiaceae</taxon>
        <taxon>Chlorobium/Pelodictyon group</taxon>
        <taxon>Chlorobium</taxon>
    </lineage>
</organism>
<sequence length="38" mass="4789">MITLPKALVDKFNDWLGREAVDAWRHGEYRKWFRYYQK</sequence>
<gene>
    <name evidence="1" type="ordered locus">Cphamn1_1270</name>
</gene>
<reference evidence="1" key="1">
    <citation type="submission" date="2008-06" db="EMBL/GenBank/DDBJ databases">
        <title>Complete sequence of Chlorobium phaeobacteroides BS1.</title>
        <authorList>
            <consortium name="US DOE Joint Genome Institute"/>
            <person name="Lucas S."/>
            <person name="Copeland A."/>
            <person name="Lapidus A."/>
            <person name="Glavina del Rio T."/>
            <person name="Dalin E."/>
            <person name="Tice H."/>
            <person name="Bruce D."/>
            <person name="Goodwin L."/>
            <person name="Pitluck S."/>
            <person name="Schmutz J."/>
            <person name="Larimer F."/>
            <person name="Land M."/>
            <person name="Hauser L."/>
            <person name="Kyrpides N."/>
            <person name="Ovchinnikova G."/>
            <person name="Li T."/>
            <person name="Liu Z."/>
            <person name="Zhao F."/>
            <person name="Overmann J."/>
            <person name="Bryant D.A."/>
            <person name="Richardson P."/>
        </authorList>
    </citation>
    <scope>NUCLEOTIDE SEQUENCE [LARGE SCALE GENOMIC DNA]</scope>
    <source>
        <strain evidence="1">BS1</strain>
    </source>
</reference>
<dbReference type="EMBL" id="CP001101">
    <property type="protein sequence ID" value="ACE04202.1"/>
    <property type="molecule type" value="Genomic_DNA"/>
</dbReference>
<evidence type="ECO:0000313" key="1">
    <source>
        <dbReference type="EMBL" id="ACE04202.1"/>
    </source>
</evidence>